<dbReference type="Proteomes" id="UP001153712">
    <property type="component" value="Chromosome 2"/>
</dbReference>
<protein>
    <submittedName>
        <fullName evidence="1">Uncharacterized protein</fullName>
    </submittedName>
</protein>
<dbReference type="OrthoDB" id="6779668at2759"/>
<reference evidence="1" key="1">
    <citation type="submission" date="2022-01" db="EMBL/GenBank/DDBJ databases">
        <authorList>
            <person name="King R."/>
        </authorList>
    </citation>
    <scope>NUCLEOTIDE SEQUENCE</scope>
</reference>
<keyword evidence="2" id="KW-1185">Reference proteome</keyword>
<proteinExistence type="predicted"/>
<gene>
    <name evidence="1" type="ORF">PHYEVI_LOCUS4925</name>
</gene>
<evidence type="ECO:0000313" key="2">
    <source>
        <dbReference type="Proteomes" id="UP001153712"/>
    </source>
</evidence>
<sequence length="267" mass="29978">MSTKQSDRKRDKCKSKGLQRVLKLIFCCVPSSSKVEDDALYDAPKMVSSFCQCECDQQTKTTATDEMEISKCCHPQNDISITSGADGDMKSPLEKLTNLIVSLDHIYEFCSKESEHFKKLCASNRESRTVDSGILVTDSDTLFTKSDLHINLTEGSSAEKISKDTDDGIFENYSNTLGSFTGTVMEHISNIKSEIENIKNMVADSGKAEFPLIGYERELADDQWLCRVEEYKFLEAKMRASNFCRFHRLGQTCDKKSKGGSSRLKCV</sequence>
<evidence type="ECO:0000313" key="1">
    <source>
        <dbReference type="EMBL" id="CAG9858536.1"/>
    </source>
</evidence>
<accession>A0A9N9THA3</accession>
<dbReference type="AlphaFoldDB" id="A0A9N9THA3"/>
<name>A0A9N9THA3_PHYSR</name>
<organism evidence="1 2">
    <name type="scientific">Phyllotreta striolata</name>
    <name type="common">Striped flea beetle</name>
    <name type="synonym">Crioceris striolata</name>
    <dbReference type="NCBI Taxonomy" id="444603"/>
    <lineage>
        <taxon>Eukaryota</taxon>
        <taxon>Metazoa</taxon>
        <taxon>Ecdysozoa</taxon>
        <taxon>Arthropoda</taxon>
        <taxon>Hexapoda</taxon>
        <taxon>Insecta</taxon>
        <taxon>Pterygota</taxon>
        <taxon>Neoptera</taxon>
        <taxon>Endopterygota</taxon>
        <taxon>Coleoptera</taxon>
        <taxon>Polyphaga</taxon>
        <taxon>Cucujiformia</taxon>
        <taxon>Chrysomeloidea</taxon>
        <taxon>Chrysomelidae</taxon>
        <taxon>Galerucinae</taxon>
        <taxon>Alticini</taxon>
        <taxon>Phyllotreta</taxon>
    </lineage>
</organism>
<dbReference type="EMBL" id="OU900095">
    <property type="protein sequence ID" value="CAG9858536.1"/>
    <property type="molecule type" value="Genomic_DNA"/>
</dbReference>